<protein>
    <submittedName>
        <fullName evidence="1">Uncharacterized protein</fullName>
    </submittedName>
</protein>
<dbReference type="Proteomes" id="UP000296049">
    <property type="component" value="Unassembled WGS sequence"/>
</dbReference>
<dbReference type="EMBL" id="KB742970">
    <property type="protein sequence ID" value="EOB02317.1"/>
    <property type="molecule type" value="Genomic_DNA"/>
</dbReference>
<dbReference type="AlphaFoldDB" id="R0JYD8"/>
<reference evidence="2" key="1">
    <citation type="journal article" date="2013" name="Nat. Genet.">
        <title>The duck genome and transcriptome provide insight into an avian influenza virus reservoir species.</title>
        <authorList>
            <person name="Huang Y."/>
            <person name="Li Y."/>
            <person name="Burt D.W."/>
            <person name="Chen H."/>
            <person name="Zhang Y."/>
            <person name="Qian W."/>
            <person name="Kim H."/>
            <person name="Gan S."/>
            <person name="Zhao Y."/>
            <person name="Li J."/>
            <person name="Yi K."/>
            <person name="Feng H."/>
            <person name="Zhu P."/>
            <person name="Li B."/>
            <person name="Liu Q."/>
            <person name="Fairley S."/>
            <person name="Magor K.E."/>
            <person name="Du Z."/>
            <person name="Hu X."/>
            <person name="Goodman L."/>
            <person name="Tafer H."/>
            <person name="Vignal A."/>
            <person name="Lee T."/>
            <person name="Kim K.W."/>
            <person name="Sheng Z."/>
            <person name="An Y."/>
            <person name="Searle S."/>
            <person name="Herrero J."/>
            <person name="Groenen M.A."/>
            <person name="Crooijmans R.P."/>
            <person name="Faraut T."/>
            <person name="Cai Q."/>
            <person name="Webster R.G."/>
            <person name="Aldridge J.R."/>
            <person name="Warren W.C."/>
            <person name="Bartschat S."/>
            <person name="Kehr S."/>
            <person name="Marz M."/>
            <person name="Stadler P.F."/>
            <person name="Smith J."/>
            <person name="Kraus R.H."/>
            <person name="Zhao Y."/>
            <person name="Ren L."/>
            <person name="Fei J."/>
            <person name="Morisson M."/>
            <person name="Kaiser P."/>
            <person name="Griffin D.K."/>
            <person name="Rao M."/>
            <person name="Pitel F."/>
            <person name="Wang J."/>
            <person name="Li N."/>
        </authorList>
    </citation>
    <scope>NUCLEOTIDE SEQUENCE [LARGE SCALE GENOMIC DNA]</scope>
</reference>
<evidence type="ECO:0000313" key="1">
    <source>
        <dbReference type="EMBL" id="EOB02317.1"/>
    </source>
</evidence>
<keyword evidence="2" id="KW-1185">Reference proteome</keyword>
<sequence length="98" mass="10494">MAPEAAADTSTLLLLGSARGPEHPMMGIPPVVGYADGCRDLIECQKAADCEQQQQRSAQFPLTLMGISKRCAEGKEREKKEFAASHFSNAATRAIAIC</sequence>
<gene>
    <name evidence="1" type="ORF">Anapl_07692</name>
</gene>
<evidence type="ECO:0000313" key="2">
    <source>
        <dbReference type="Proteomes" id="UP000296049"/>
    </source>
</evidence>
<proteinExistence type="predicted"/>
<organism evidence="1 2">
    <name type="scientific">Anas platyrhynchos</name>
    <name type="common">Mallard</name>
    <name type="synonym">Anas boschas</name>
    <dbReference type="NCBI Taxonomy" id="8839"/>
    <lineage>
        <taxon>Eukaryota</taxon>
        <taxon>Metazoa</taxon>
        <taxon>Chordata</taxon>
        <taxon>Craniata</taxon>
        <taxon>Vertebrata</taxon>
        <taxon>Euteleostomi</taxon>
        <taxon>Archelosauria</taxon>
        <taxon>Archosauria</taxon>
        <taxon>Dinosauria</taxon>
        <taxon>Saurischia</taxon>
        <taxon>Theropoda</taxon>
        <taxon>Coelurosauria</taxon>
        <taxon>Aves</taxon>
        <taxon>Neognathae</taxon>
        <taxon>Galloanserae</taxon>
        <taxon>Anseriformes</taxon>
        <taxon>Anatidae</taxon>
        <taxon>Anatinae</taxon>
        <taxon>Anas</taxon>
    </lineage>
</organism>
<name>R0JYD8_ANAPL</name>
<accession>R0JYD8</accession>